<dbReference type="InterPro" id="IPR006692">
    <property type="entry name" value="Beta-prop_COPA/B_2nd"/>
</dbReference>
<reference evidence="14" key="1">
    <citation type="submission" date="2016-07" db="EMBL/GenBank/DDBJ databases">
        <title>De novo transcriptome assembly of four accessions of the metal hyperaccumulator plant Noccaea caerulescens.</title>
        <authorList>
            <person name="Blande D."/>
            <person name="Halimaa P."/>
            <person name="Tervahauta A.I."/>
            <person name="Aarts M.G."/>
            <person name="Karenlampi S.O."/>
        </authorList>
    </citation>
    <scope>NUCLEOTIDE SEQUENCE</scope>
</reference>
<evidence type="ECO:0000256" key="1">
    <source>
        <dbReference type="ARBA" id="ARBA00004156"/>
    </source>
</evidence>
<evidence type="ECO:0000256" key="9">
    <source>
        <dbReference type="ARBA" id="ARBA00023136"/>
    </source>
</evidence>
<dbReference type="SMART" id="SM00320">
    <property type="entry name" value="WD40"/>
    <property type="match status" value="7"/>
</dbReference>
<dbReference type="Pfam" id="PF00400">
    <property type="entry name" value="WD40"/>
    <property type="match status" value="5"/>
</dbReference>
<evidence type="ECO:0000259" key="13">
    <source>
        <dbReference type="Pfam" id="PF04053"/>
    </source>
</evidence>
<dbReference type="GO" id="GO:0006888">
    <property type="term" value="P:endoplasmic reticulum to Golgi vesicle-mediated transport"/>
    <property type="evidence" value="ECO:0007669"/>
    <property type="project" value="TreeGrafter"/>
</dbReference>
<evidence type="ECO:0000256" key="11">
    <source>
        <dbReference type="ARBA" id="ARBA00025536"/>
    </source>
</evidence>
<dbReference type="GO" id="GO:0006891">
    <property type="term" value="P:intra-Golgi vesicle-mediated transport"/>
    <property type="evidence" value="ECO:0007669"/>
    <property type="project" value="TreeGrafter"/>
</dbReference>
<feature type="repeat" description="WD" evidence="12">
    <location>
        <begin position="93"/>
        <end position="125"/>
    </location>
</feature>
<dbReference type="EMBL" id="GEVL01002566">
    <property type="protein sequence ID" value="JAU74775.1"/>
    <property type="molecule type" value="Transcribed_RNA"/>
</dbReference>
<evidence type="ECO:0000313" key="14">
    <source>
        <dbReference type="EMBL" id="JAU74775.1"/>
    </source>
</evidence>
<dbReference type="GO" id="GO:0030126">
    <property type="term" value="C:COPI vesicle coat"/>
    <property type="evidence" value="ECO:0007669"/>
    <property type="project" value="TreeGrafter"/>
</dbReference>
<evidence type="ECO:0000256" key="3">
    <source>
        <dbReference type="ARBA" id="ARBA00011775"/>
    </source>
</evidence>
<dbReference type="InterPro" id="IPR011044">
    <property type="entry name" value="Quino_amine_DH_bsu"/>
</dbReference>
<dbReference type="InterPro" id="IPR036322">
    <property type="entry name" value="WD40_repeat_dom_sf"/>
</dbReference>
<dbReference type="PRINTS" id="PR00320">
    <property type="entry name" value="GPROTEINBRPT"/>
</dbReference>
<sequence length="663" mass="74131">MKMMTKLEANVDRVKGLSFHSRRPWIVASLLSGEIQLWDYQTGSLIRKFDEHDGAVGGVDFHKSEPLLVSGGDDKQIKVWNCETHESKSLVTLVGHQGKISTVQFHHECPWILSASEDETIRIWNWDPEACIFLLTAHNDHVKSASFHPRKDLVLSASMDGTVRIWDIGALRKMNVGGVTLDVECVFKGDHDSGVNWASFHPSLPLFVSGSNERLVKSWLWEGNLKAEEILRGHMDNVSSVLFHPKRNDIVVSSSEDKSIRVWDVPNQTEILSFCRQHDRFWTLAVHPVINLLAAGHDSGMIVFKLVRERPAFVVSGDLLFYAKDMCLRCYHFSTGQDSKVIPLFGPDTGAASLNQSPRTLSYSPRDEAALIFYGGSYELFMIPCSGFVQEPRRGTGDSSVFIAKSRFALLERSSNQVIVMDLQNKVVKTRSLPMPTNAIFYAGTAVLLCTNEDKACMYDVVRDAVLGELQFPGVRSIVWSTDMESVALLSKHSICIASKMLVSQCVIDEKIPVKSAAWGDHDVLIYTTLRHIKYCLPNGNSATIRPLDFPMYITKVSGNTVFCLDRDGNVIIASRDVEIQEDADAGYELVSGWLFGGMDVEGIFAEGVPVPWYLNYDDHDNAEAVGWGGNRLRGGPQSAAFEDARRGIRDYVAPNHPYRIWR</sequence>
<evidence type="ECO:0000256" key="6">
    <source>
        <dbReference type="ARBA" id="ARBA00022892"/>
    </source>
</evidence>
<dbReference type="InterPro" id="IPR015943">
    <property type="entry name" value="WD40/YVTN_repeat-like_dom_sf"/>
</dbReference>
<dbReference type="PANTHER" id="PTHR19876">
    <property type="entry name" value="COATOMER"/>
    <property type="match status" value="1"/>
</dbReference>
<keyword evidence="5" id="KW-0677">Repeat</keyword>
<feature type="repeat" description="WD" evidence="12">
    <location>
        <begin position="231"/>
        <end position="273"/>
    </location>
</feature>
<protein>
    <submittedName>
        <fullName evidence="14">Coatomer subunit alpha-2</fullName>
    </submittedName>
</protein>
<dbReference type="Gene3D" id="2.130.10.10">
    <property type="entry name" value="YVTN repeat-like/Quinoprotein amine dehydrogenase"/>
    <property type="match status" value="1"/>
</dbReference>
<dbReference type="GO" id="GO:0006890">
    <property type="term" value="P:retrograde vesicle-mediated transport, Golgi to endoplasmic reticulum"/>
    <property type="evidence" value="ECO:0007669"/>
    <property type="project" value="TreeGrafter"/>
</dbReference>
<keyword evidence="7" id="KW-0653">Protein transport</keyword>
<name>A0A1J3I2P2_NOCCA</name>
<proteinExistence type="predicted"/>
<dbReference type="CDD" id="cd00200">
    <property type="entry name" value="WD40"/>
    <property type="match status" value="1"/>
</dbReference>
<comment type="subcellular location">
    <subcellularLocation>
        <location evidence="1">Cytoplasmic vesicle membrane</location>
    </subcellularLocation>
    <subcellularLocation>
        <location evidence="2">Golgi apparatus membrane</location>
        <topology evidence="2">Peripheral membrane protein</topology>
        <orientation evidence="2">Cytoplasmic side</orientation>
    </subcellularLocation>
</comment>
<evidence type="ECO:0000256" key="12">
    <source>
        <dbReference type="PROSITE-ProRule" id="PRU00221"/>
    </source>
</evidence>
<keyword evidence="4 12" id="KW-0853">WD repeat</keyword>
<dbReference type="InterPro" id="IPR020472">
    <property type="entry name" value="WD40_PAC1"/>
</dbReference>
<dbReference type="PANTHER" id="PTHR19876:SF1">
    <property type="entry name" value="COATOMER SUBUNIT ALPHA"/>
    <property type="match status" value="1"/>
</dbReference>
<dbReference type="InterPro" id="IPR019775">
    <property type="entry name" value="WD40_repeat_CS"/>
</dbReference>
<comment type="subunit">
    <text evidence="3">Oligomeric complex that consists of at least the alpha, beta, beta', gamma, delta, epsilon and zeta subunits.</text>
</comment>
<dbReference type="AlphaFoldDB" id="A0A1J3I2P2"/>
<keyword evidence="8" id="KW-0333">Golgi apparatus</keyword>
<dbReference type="PROSITE" id="PS50294">
    <property type="entry name" value="WD_REPEATS_REGION"/>
    <property type="match status" value="4"/>
</dbReference>
<evidence type="ECO:0000256" key="10">
    <source>
        <dbReference type="ARBA" id="ARBA00023329"/>
    </source>
</evidence>
<gene>
    <name evidence="14" type="ORF">LE_TR4373_c0_g1_i1_g.14295</name>
</gene>
<organism evidence="14">
    <name type="scientific">Noccaea caerulescens</name>
    <name type="common">Alpine penny-cress</name>
    <name type="synonym">Thlaspi caerulescens</name>
    <dbReference type="NCBI Taxonomy" id="107243"/>
    <lineage>
        <taxon>Eukaryota</taxon>
        <taxon>Viridiplantae</taxon>
        <taxon>Streptophyta</taxon>
        <taxon>Embryophyta</taxon>
        <taxon>Tracheophyta</taxon>
        <taxon>Spermatophyta</taxon>
        <taxon>Magnoliopsida</taxon>
        <taxon>eudicotyledons</taxon>
        <taxon>Gunneridae</taxon>
        <taxon>Pentapetalae</taxon>
        <taxon>rosids</taxon>
        <taxon>malvids</taxon>
        <taxon>Brassicales</taxon>
        <taxon>Brassicaceae</taxon>
        <taxon>Coluteocarpeae</taxon>
        <taxon>Noccaea</taxon>
    </lineage>
</organism>
<accession>A0A1J3I2P2</accession>
<dbReference type="PROSITE" id="PS50082">
    <property type="entry name" value="WD_REPEATS_2"/>
    <property type="match status" value="5"/>
</dbReference>
<keyword evidence="6" id="KW-0931">ER-Golgi transport</keyword>
<keyword evidence="7" id="KW-0813">Transport</keyword>
<feature type="repeat" description="WD" evidence="12">
    <location>
        <begin position="135"/>
        <end position="176"/>
    </location>
</feature>
<evidence type="ECO:0000256" key="8">
    <source>
        <dbReference type="ARBA" id="ARBA00023034"/>
    </source>
</evidence>
<feature type="domain" description="COPA/B second beta-propeller" evidence="13">
    <location>
        <begin position="328"/>
        <end position="566"/>
    </location>
</feature>
<keyword evidence="10" id="KW-0968">Cytoplasmic vesicle</keyword>
<dbReference type="PROSITE" id="PS00678">
    <property type="entry name" value="WD_REPEATS_1"/>
    <property type="match status" value="2"/>
</dbReference>
<feature type="repeat" description="WD" evidence="12">
    <location>
        <begin position="7"/>
        <end position="48"/>
    </location>
</feature>
<dbReference type="SUPFAM" id="SSF50969">
    <property type="entry name" value="YVTN repeat-like/Quinoprotein amine dehydrogenase"/>
    <property type="match status" value="1"/>
</dbReference>
<feature type="repeat" description="WD" evidence="12">
    <location>
        <begin position="49"/>
        <end position="90"/>
    </location>
</feature>
<evidence type="ECO:0000256" key="7">
    <source>
        <dbReference type="ARBA" id="ARBA00022927"/>
    </source>
</evidence>
<dbReference type="InterPro" id="IPR001680">
    <property type="entry name" value="WD40_rpt"/>
</dbReference>
<dbReference type="InterPro" id="IPR050844">
    <property type="entry name" value="Coatomer_complex_subunit"/>
</dbReference>
<dbReference type="GO" id="GO:0005198">
    <property type="term" value="F:structural molecule activity"/>
    <property type="evidence" value="ECO:0007669"/>
    <property type="project" value="InterPro"/>
</dbReference>
<comment type="function">
    <text evidence="11">The coatomer is a cytosolic protein complex that binds to dilysine motifs and reversibly associates with Golgi non-clathrin-coated vesicles, which further mediate biosynthetic protein transport from the ER, via the Golgi up to the trans Golgi network. Coatomer complex is required for budding from Golgi membranes, and is essential for the retrograde Golgi-to-ER transport of dilysine-tagged proteins.</text>
</comment>
<evidence type="ECO:0000256" key="5">
    <source>
        <dbReference type="ARBA" id="ARBA00022737"/>
    </source>
</evidence>
<dbReference type="GO" id="GO:0006886">
    <property type="term" value="P:intracellular protein transport"/>
    <property type="evidence" value="ECO:0007669"/>
    <property type="project" value="InterPro"/>
</dbReference>
<dbReference type="GO" id="GO:0000139">
    <property type="term" value="C:Golgi membrane"/>
    <property type="evidence" value="ECO:0007669"/>
    <property type="project" value="UniProtKB-SubCell"/>
</dbReference>
<dbReference type="SUPFAM" id="SSF50978">
    <property type="entry name" value="WD40 repeat-like"/>
    <property type="match status" value="1"/>
</dbReference>
<evidence type="ECO:0000256" key="4">
    <source>
        <dbReference type="ARBA" id="ARBA00022574"/>
    </source>
</evidence>
<evidence type="ECO:0000256" key="2">
    <source>
        <dbReference type="ARBA" id="ARBA00004255"/>
    </source>
</evidence>
<keyword evidence="9" id="KW-0472">Membrane</keyword>
<dbReference type="Pfam" id="PF04053">
    <property type="entry name" value="B-prop_COPA_B_2nd"/>
    <property type="match status" value="1"/>
</dbReference>